<dbReference type="Gene3D" id="1.10.3120.10">
    <property type="entry name" value="Trigger factor, C-terminal domain"/>
    <property type="match status" value="1"/>
</dbReference>
<evidence type="ECO:0000313" key="9">
    <source>
        <dbReference type="EMBL" id="RHE10841.1"/>
    </source>
</evidence>
<dbReference type="GO" id="GO:0006457">
    <property type="term" value="P:protein folding"/>
    <property type="evidence" value="ECO:0007669"/>
    <property type="project" value="InterPro"/>
</dbReference>
<organism evidence="8 10">
    <name type="scientific">Blautia obeum</name>
    <dbReference type="NCBI Taxonomy" id="40520"/>
    <lineage>
        <taxon>Bacteria</taxon>
        <taxon>Bacillati</taxon>
        <taxon>Bacillota</taxon>
        <taxon>Clostridia</taxon>
        <taxon>Lachnospirales</taxon>
        <taxon>Lachnospiraceae</taxon>
        <taxon>Blautia</taxon>
    </lineage>
</organism>
<comment type="caution">
    <text evidence="8">The sequence shown here is derived from an EMBL/GenBank/DDBJ whole genome shotgun (WGS) entry which is preliminary data.</text>
</comment>
<dbReference type="AlphaFoldDB" id="A0A3E5A2S2"/>
<evidence type="ECO:0000256" key="6">
    <source>
        <dbReference type="SAM" id="MobiDB-lite"/>
    </source>
</evidence>
<gene>
    <name evidence="9" type="ORF">DW767_13055</name>
    <name evidence="8" type="ORF">DXB81_13885</name>
</gene>
<dbReference type="SUPFAM" id="SSF54534">
    <property type="entry name" value="FKBP-like"/>
    <property type="match status" value="1"/>
</dbReference>
<protein>
    <recommendedName>
        <fullName evidence="2 5">peptidylprolyl isomerase</fullName>
        <ecNumber evidence="2 5">5.2.1.8</ecNumber>
    </recommendedName>
</protein>
<evidence type="ECO:0000259" key="7">
    <source>
        <dbReference type="PROSITE" id="PS50059"/>
    </source>
</evidence>
<evidence type="ECO:0000256" key="5">
    <source>
        <dbReference type="PROSITE-ProRule" id="PRU00277"/>
    </source>
</evidence>
<dbReference type="InterPro" id="IPR037041">
    <property type="entry name" value="Trigger_fac_C_sf"/>
</dbReference>
<dbReference type="InterPro" id="IPR001179">
    <property type="entry name" value="PPIase_FKBP_dom"/>
</dbReference>
<feature type="compositionally biased region" description="Low complexity" evidence="6">
    <location>
        <begin position="398"/>
        <end position="408"/>
    </location>
</feature>
<feature type="compositionally biased region" description="Polar residues" evidence="6">
    <location>
        <begin position="236"/>
        <end position="245"/>
    </location>
</feature>
<dbReference type="PROSITE" id="PS51257">
    <property type="entry name" value="PROKAR_LIPOPROTEIN"/>
    <property type="match status" value="1"/>
</dbReference>
<dbReference type="GO" id="GO:0003755">
    <property type="term" value="F:peptidyl-prolyl cis-trans isomerase activity"/>
    <property type="evidence" value="ECO:0007669"/>
    <property type="project" value="UniProtKB-KW"/>
</dbReference>
<sequence>MEEEMKTMTKRTAVAALTGVMAVGMLTGCGEKKLDGTKTVATVDGTEIPLGIVSLSVREGQAQTEAMYKSFMGGQDYSIWSMDAEDGKTYGEQAVEQSLKDVELMYIMKEKAADYNVEVTDDDEQKIADAAAAFMAANSEETLQELAVSEDQIKTYLELQTYKSRMHDPLIADVDKDVSDEEAQQSSFDYVSISTADLSDDEIKQKKEDAQKILDDLKAAGSDGDLNEIAKSVDDSYSSVSGTFDTNEDAAKEDSDEESDSSSSSSAYPDEVMKVLRTLKDGEIGPDVIETDTSYYVVKLDKVNDEEATETKKQSIISTRENKLYTDTTEKWLDDADINVEKKVLKTLKVTDNHKFSIATATPEPTEEAAATETPEVTEAAEETEATATPEATEETEATTTPEVTEAASYNTDSSLEVTDGNKVNIDYVGKIDGVAFDGGSTDGKGTDLVIGSGTYIDNFEEQLVGAHPGDKVEVTVVFPDDYQAADLAGKEAVFDVTVNGIYE</sequence>
<dbReference type="InterPro" id="IPR046357">
    <property type="entry name" value="PPIase_dom_sf"/>
</dbReference>
<name>A0A3E5A2S2_9FIRM</name>
<evidence type="ECO:0000313" key="8">
    <source>
        <dbReference type="EMBL" id="RGN02763.1"/>
    </source>
</evidence>
<evidence type="ECO:0000256" key="2">
    <source>
        <dbReference type="ARBA" id="ARBA00013194"/>
    </source>
</evidence>
<dbReference type="EMBL" id="QSJW01000008">
    <property type="protein sequence ID" value="RHE10841.1"/>
    <property type="molecule type" value="Genomic_DNA"/>
</dbReference>
<feature type="domain" description="PPIase FKBP-type" evidence="7">
    <location>
        <begin position="421"/>
        <end position="504"/>
    </location>
</feature>
<dbReference type="Proteomes" id="UP000284644">
    <property type="component" value="Unassembled WGS sequence"/>
</dbReference>
<reference evidence="10 11" key="1">
    <citation type="submission" date="2018-08" db="EMBL/GenBank/DDBJ databases">
        <title>A genome reference for cultivated species of the human gut microbiota.</title>
        <authorList>
            <person name="Zou Y."/>
            <person name="Xue W."/>
            <person name="Luo G."/>
        </authorList>
    </citation>
    <scope>NUCLEOTIDE SEQUENCE [LARGE SCALE GENOMIC DNA]</scope>
    <source>
        <strain evidence="9 11">AM29-25AC</strain>
        <strain evidence="8 10">OM06-11AA</strain>
    </source>
</reference>
<feature type="compositionally biased region" description="Low complexity" evidence="6">
    <location>
        <begin position="361"/>
        <end position="378"/>
    </location>
</feature>
<feature type="region of interest" description="Disordered" evidence="6">
    <location>
        <begin position="236"/>
        <end position="269"/>
    </location>
</feature>
<evidence type="ECO:0000313" key="10">
    <source>
        <dbReference type="Proteomes" id="UP000261222"/>
    </source>
</evidence>
<dbReference type="EC" id="5.2.1.8" evidence="2 5"/>
<dbReference type="SUPFAM" id="SSF109998">
    <property type="entry name" value="Triger factor/SurA peptide-binding domain-like"/>
    <property type="match status" value="1"/>
</dbReference>
<evidence type="ECO:0000256" key="1">
    <source>
        <dbReference type="ARBA" id="ARBA00000971"/>
    </source>
</evidence>
<comment type="catalytic activity">
    <reaction evidence="1 5">
        <text>[protein]-peptidylproline (omega=180) = [protein]-peptidylproline (omega=0)</text>
        <dbReference type="Rhea" id="RHEA:16237"/>
        <dbReference type="Rhea" id="RHEA-COMP:10747"/>
        <dbReference type="Rhea" id="RHEA-COMP:10748"/>
        <dbReference type="ChEBI" id="CHEBI:83833"/>
        <dbReference type="ChEBI" id="CHEBI:83834"/>
        <dbReference type="EC" id="5.2.1.8"/>
    </reaction>
</comment>
<evidence type="ECO:0000313" key="11">
    <source>
        <dbReference type="Proteomes" id="UP000284644"/>
    </source>
</evidence>
<dbReference type="GO" id="GO:0015031">
    <property type="term" value="P:protein transport"/>
    <property type="evidence" value="ECO:0007669"/>
    <property type="project" value="InterPro"/>
</dbReference>
<dbReference type="Gene3D" id="3.10.50.40">
    <property type="match status" value="2"/>
</dbReference>
<keyword evidence="3 5" id="KW-0697">Rotamase</keyword>
<feature type="region of interest" description="Disordered" evidence="6">
    <location>
        <begin position="361"/>
        <end position="409"/>
    </location>
</feature>
<dbReference type="Pfam" id="PF00254">
    <property type="entry name" value="FKBP_C"/>
    <property type="match status" value="1"/>
</dbReference>
<dbReference type="InterPro" id="IPR027304">
    <property type="entry name" value="Trigger_fact/SurA_dom_sf"/>
</dbReference>
<dbReference type="Proteomes" id="UP000261222">
    <property type="component" value="Unassembled WGS sequence"/>
</dbReference>
<evidence type="ECO:0000256" key="3">
    <source>
        <dbReference type="ARBA" id="ARBA00023110"/>
    </source>
</evidence>
<accession>A0A3E5A2S2</accession>
<dbReference type="PROSITE" id="PS50059">
    <property type="entry name" value="FKBP_PPIASE"/>
    <property type="match status" value="1"/>
</dbReference>
<keyword evidence="4 5" id="KW-0413">Isomerase</keyword>
<proteinExistence type="predicted"/>
<dbReference type="EMBL" id="QSUB01000007">
    <property type="protein sequence ID" value="RGN02763.1"/>
    <property type="molecule type" value="Genomic_DNA"/>
</dbReference>
<evidence type="ECO:0000256" key="4">
    <source>
        <dbReference type="ARBA" id="ARBA00023235"/>
    </source>
</evidence>